<dbReference type="AlphaFoldDB" id="A0A819TH29"/>
<dbReference type="Proteomes" id="UP000663874">
    <property type="component" value="Unassembled WGS sequence"/>
</dbReference>
<dbReference type="Proteomes" id="UP000663889">
    <property type="component" value="Unassembled WGS sequence"/>
</dbReference>
<gene>
    <name evidence="3" type="ORF">FNK824_LOCUS15844</name>
    <name evidence="4" type="ORF">OTI717_LOCUS33092</name>
    <name evidence="2" type="ORF">RFH988_LOCUS19996</name>
    <name evidence="1" type="ORF">SEV965_LOCUS4669</name>
</gene>
<dbReference type="Proteomes" id="UP000663823">
    <property type="component" value="Unassembled WGS sequence"/>
</dbReference>
<sequence length="88" mass="10269">MCFLISDTLLYADRALPIDDDKENKHHHCHGSASSNDIRYDYDDDEQDEALASYATQIERLQEFKEALFDSCQDILINKKELIVIKLY</sequence>
<dbReference type="EMBL" id="CAJOBE010002341">
    <property type="protein sequence ID" value="CAF3815659.1"/>
    <property type="molecule type" value="Genomic_DNA"/>
</dbReference>
<accession>A0A819TH29</accession>
<dbReference type="EMBL" id="CAJNOU010000136">
    <property type="protein sequence ID" value="CAF0881992.1"/>
    <property type="molecule type" value="Genomic_DNA"/>
</dbReference>
<comment type="caution">
    <text evidence="4">The sequence shown here is derived from an EMBL/GenBank/DDBJ whole genome shotgun (WGS) entry which is preliminary data.</text>
</comment>
<dbReference type="EMBL" id="CAJNOO010001201">
    <property type="protein sequence ID" value="CAF1114155.1"/>
    <property type="molecule type" value="Genomic_DNA"/>
</dbReference>
<evidence type="ECO:0000313" key="3">
    <source>
        <dbReference type="EMBL" id="CAF3815659.1"/>
    </source>
</evidence>
<evidence type="ECO:0000313" key="4">
    <source>
        <dbReference type="EMBL" id="CAF4079062.1"/>
    </source>
</evidence>
<proteinExistence type="predicted"/>
<protein>
    <submittedName>
        <fullName evidence="4">Uncharacterized protein</fullName>
    </submittedName>
</protein>
<organism evidence="4 5">
    <name type="scientific">Rotaria sordida</name>
    <dbReference type="NCBI Taxonomy" id="392033"/>
    <lineage>
        <taxon>Eukaryota</taxon>
        <taxon>Metazoa</taxon>
        <taxon>Spiralia</taxon>
        <taxon>Gnathifera</taxon>
        <taxon>Rotifera</taxon>
        <taxon>Eurotatoria</taxon>
        <taxon>Bdelloidea</taxon>
        <taxon>Philodinida</taxon>
        <taxon>Philodinidae</taxon>
        <taxon>Rotaria</taxon>
    </lineage>
</organism>
<evidence type="ECO:0000313" key="2">
    <source>
        <dbReference type="EMBL" id="CAF1114155.1"/>
    </source>
</evidence>
<evidence type="ECO:0000313" key="1">
    <source>
        <dbReference type="EMBL" id="CAF0881992.1"/>
    </source>
</evidence>
<evidence type="ECO:0000313" key="5">
    <source>
        <dbReference type="Proteomes" id="UP000663823"/>
    </source>
</evidence>
<name>A0A819TH29_9BILA</name>
<dbReference type="Proteomes" id="UP000663882">
    <property type="component" value="Unassembled WGS sequence"/>
</dbReference>
<reference evidence="4" key="1">
    <citation type="submission" date="2021-02" db="EMBL/GenBank/DDBJ databases">
        <authorList>
            <person name="Nowell W R."/>
        </authorList>
    </citation>
    <scope>NUCLEOTIDE SEQUENCE</scope>
</reference>
<dbReference type="EMBL" id="CAJOAX010010657">
    <property type="protein sequence ID" value="CAF4079062.1"/>
    <property type="molecule type" value="Genomic_DNA"/>
</dbReference>